<dbReference type="AlphaFoldDB" id="A0ABD6LCG2"/>
<comment type="caution">
    <text evidence="1">The sequence shown here is derived from an EMBL/GenBank/DDBJ whole genome shotgun (WGS) entry which is preliminary data.</text>
</comment>
<dbReference type="Proteomes" id="UP000719916">
    <property type="component" value="Unassembled WGS sequence"/>
</dbReference>
<protein>
    <submittedName>
        <fullName evidence="1">Uncharacterized protein</fullName>
    </submittedName>
</protein>
<name>A0ABD6LCG2_9FIRM</name>
<accession>A0ABD6LCG2</accession>
<reference evidence="1 2" key="1">
    <citation type="journal article" date="2020" name="Cell Host Microbe">
        <title>Functional and Genomic Variation between Human-Derived Isolates of Lachnospiraceae Reveals Inter- and Intra-Species Diversity.</title>
        <authorList>
            <person name="Sorbara M.T."/>
            <person name="Littmann E.R."/>
            <person name="Fontana E."/>
            <person name="Moody T.U."/>
            <person name="Kohout C.E."/>
            <person name="Gjonbalaj M."/>
            <person name="Eaton V."/>
            <person name="Seok R."/>
            <person name="Leiner I.M."/>
            <person name="Pamer E.G."/>
        </authorList>
    </citation>
    <scope>NUCLEOTIDE SEQUENCE [LARGE SCALE GENOMIC DNA]</scope>
    <source>
        <strain evidence="1 2">MSK.2.26</strain>
    </source>
</reference>
<evidence type="ECO:0000313" key="2">
    <source>
        <dbReference type="Proteomes" id="UP000719916"/>
    </source>
</evidence>
<organism evidence="1 2">
    <name type="scientific">Enterocloster clostridioformis</name>
    <dbReference type="NCBI Taxonomy" id="1531"/>
    <lineage>
        <taxon>Bacteria</taxon>
        <taxon>Bacillati</taxon>
        <taxon>Bacillota</taxon>
        <taxon>Clostridia</taxon>
        <taxon>Lachnospirales</taxon>
        <taxon>Lachnospiraceae</taxon>
        <taxon>Enterocloster</taxon>
    </lineage>
</organism>
<gene>
    <name evidence="1" type="ORF">G5B26_01605</name>
</gene>
<proteinExistence type="predicted"/>
<evidence type="ECO:0000313" key="1">
    <source>
        <dbReference type="EMBL" id="NSJ42296.1"/>
    </source>
</evidence>
<dbReference type="EMBL" id="JAAISW010000001">
    <property type="protein sequence ID" value="NSJ42296.1"/>
    <property type="molecule type" value="Genomic_DNA"/>
</dbReference>
<dbReference type="RefSeq" id="WP_002585536.1">
    <property type="nucleotide sequence ID" value="NZ_JAAISW010000001.1"/>
</dbReference>
<sequence length="204" mass="23951">MDELENLLAEPILKRNVEFAALFVLNYESLKQYVVDQVRGFYAEAITFDGDEIKYKESDEYKKQVRKLDTQIDTASMKWFMDAGAITEQELDLYHTCRKRRNDIIHELLKNLSLGFNENDVELFSNMVHLYQKIDNWWINEIEIPTSADEIPVDYNRDQVFSGQAFILSAINDIILLNGSDNYSEILKLFRKMKKEKTNGQECN</sequence>